<organism evidence="1">
    <name type="scientific">Tetraselmis sp. GSL018</name>
    <dbReference type="NCBI Taxonomy" id="582737"/>
    <lineage>
        <taxon>Eukaryota</taxon>
        <taxon>Viridiplantae</taxon>
        <taxon>Chlorophyta</taxon>
        <taxon>core chlorophytes</taxon>
        <taxon>Chlorodendrophyceae</taxon>
        <taxon>Chlorodendrales</taxon>
        <taxon>Chlorodendraceae</taxon>
        <taxon>Tetraselmis</taxon>
    </lineage>
</organism>
<proteinExistence type="predicted"/>
<reference evidence="1" key="1">
    <citation type="submission" date="2014-05" db="EMBL/GenBank/DDBJ databases">
        <title>The transcriptome of the halophilic microalga Tetraselmis sp. GSL018 isolated from the Great Salt Lake, Utah.</title>
        <authorList>
            <person name="Jinkerson R.E."/>
            <person name="D'Adamo S."/>
            <person name="Posewitz M.C."/>
        </authorList>
    </citation>
    <scope>NUCLEOTIDE SEQUENCE</scope>
    <source>
        <strain evidence="1">GSL018</strain>
    </source>
</reference>
<name>A0A061SHK1_9CHLO</name>
<protein>
    <submittedName>
        <fullName evidence="1">Uncharacterized protein</fullName>
    </submittedName>
</protein>
<dbReference type="PANTHER" id="PTHR28653:SF1">
    <property type="entry name" value="ATPASE SWSAP1"/>
    <property type="match status" value="1"/>
</dbReference>
<dbReference type="EMBL" id="GBEZ01002706">
    <property type="protein sequence ID" value="JAC82370.1"/>
    <property type="molecule type" value="Transcribed_RNA"/>
</dbReference>
<dbReference type="SUPFAM" id="SSF52540">
    <property type="entry name" value="P-loop containing nucleoside triphosphate hydrolases"/>
    <property type="match status" value="1"/>
</dbReference>
<dbReference type="Gene3D" id="3.40.50.300">
    <property type="entry name" value="P-loop containing nucleotide triphosphate hydrolases"/>
    <property type="match status" value="1"/>
</dbReference>
<sequence length="243" mass="26490">MLVSFARLVPLCPTSTKDFSRISGIAPFSSNVSAGFLIYGPERCGKTSILFHFATQVVSFAGGPVHFVCSRKKVEASSPLLAPLASWTDKAFSEIQMKYVKNSSDILRYASCLHLSELKPKAVVVDDLSELLGASKHSSPNKLAQVLAFLSDAVQQCGPCPLIVTEIGNKEPPNFLFAYQRWLQTILCIRPALPPSSYTLEVHPLSKEAGTMDRELNVAVQYTISGSKIFASGLQPKALRSPW</sequence>
<dbReference type="GO" id="GO:0003697">
    <property type="term" value="F:single-stranded DNA binding"/>
    <property type="evidence" value="ECO:0007669"/>
    <property type="project" value="TreeGrafter"/>
</dbReference>
<gene>
    <name evidence="1" type="ORF">TSPGSL018_5864</name>
</gene>
<dbReference type="InterPro" id="IPR027417">
    <property type="entry name" value="P-loop_NTPase"/>
</dbReference>
<dbReference type="AlphaFoldDB" id="A0A061SHK1"/>
<dbReference type="PANTHER" id="PTHR28653">
    <property type="match status" value="1"/>
</dbReference>
<evidence type="ECO:0000313" key="1">
    <source>
        <dbReference type="EMBL" id="JAC82370.1"/>
    </source>
</evidence>
<dbReference type="GO" id="GO:0097196">
    <property type="term" value="C:Shu complex"/>
    <property type="evidence" value="ECO:0007669"/>
    <property type="project" value="TreeGrafter"/>
</dbReference>
<dbReference type="GO" id="GO:0000724">
    <property type="term" value="P:double-strand break repair via homologous recombination"/>
    <property type="evidence" value="ECO:0007669"/>
    <property type="project" value="TreeGrafter"/>
</dbReference>
<accession>A0A061SHK1</accession>